<evidence type="ECO:0000313" key="1">
    <source>
        <dbReference type="EMBL" id="QGQ23120.1"/>
    </source>
</evidence>
<dbReference type="Proteomes" id="UP000427281">
    <property type="component" value="Chromosome"/>
</dbReference>
<dbReference type="NCBIfam" id="TIGR03067">
    <property type="entry name" value="Planc_TIGR03067"/>
    <property type="match status" value="1"/>
</dbReference>
<dbReference type="KEGG" id="gim:F1728_10765"/>
<gene>
    <name evidence="1" type="ORF">F1728_10765</name>
</gene>
<protein>
    <submittedName>
        <fullName evidence="1">TIGR03067 domain-containing protein</fullName>
    </submittedName>
</protein>
<keyword evidence="2" id="KW-1185">Reference proteome</keyword>
<accession>A0A6I6ABH4</accession>
<name>A0A6I6ABH4_9PLAN</name>
<evidence type="ECO:0000313" key="2">
    <source>
        <dbReference type="Proteomes" id="UP000427281"/>
    </source>
</evidence>
<proteinExistence type="predicted"/>
<sequence>MTRQGGSHMTLLRSLSVCLTLGFLIASPATLLSADKDLGHLEGNWSLSSMTKHGGKVSISETLLSQTKVSIADDELRMDKYWQLLPKNFNPQTKTAEGYLDGDPGYRYSIVLRPEKNPKQIDLLVTGLIPQSEEADLSSSELDLLRKKQVRHVGIYSLDGDKLTICFDEYSVNHKAMRPTNFSGRESEDHVLMVLKRKPE</sequence>
<dbReference type="EMBL" id="CP043930">
    <property type="protein sequence ID" value="QGQ23120.1"/>
    <property type="molecule type" value="Genomic_DNA"/>
</dbReference>
<dbReference type="AlphaFoldDB" id="A0A6I6ABH4"/>
<organism evidence="1 2">
    <name type="scientific">Gimesia benthica</name>
    <dbReference type="NCBI Taxonomy" id="2608982"/>
    <lineage>
        <taxon>Bacteria</taxon>
        <taxon>Pseudomonadati</taxon>
        <taxon>Planctomycetota</taxon>
        <taxon>Planctomycetia</taxon>
        <taxon>Planctomycetales</taxon>
        <taxon>Planctomycetaceae</taxon>
        <taxon>Gimesia</taxon>
    </lineage>
</organism>
<reference evidence="1 2" key="1">
    <citation type="submission" date="2019-09" db="EMBL/GenBank/DDBJ databases">
        <title>Gimesia benthica sp. nov., a novel bacterium isolated from deep-sea water of the Northwest Indian Ocean.</title>
        <authorList>
            <person name="Dai X."/>
        </authorList>
    </citation>
    <scope>NUCLEOTIDE SEQUENCE [LARGE SCALE GENOMIC DNA]</scope>
    <source>
        <strain evidence="1 2">E7</strain>
    </source>
</reference>
<dbReference type="InterPro" id="IPR017504">
    <property type="entry name" value="CHP03067_Planctomycetes"/>
</dbReference>